<evidence type="ECO:0000256" key="17">
    <source>
        <dbReference type="SAM" id="MobiDB-lite"/>
    </source>
</evidence>
<protein>
    <recommendedName>
        <fullName evidence="15">Leukocyte cell-derived chemotaxin 1</fullName>
    </recommendedName>
    <alternativeName>
        <fullName evidence="16">Chondromodulin</fullName>
    </alternativeName>
</protein>
<evidence type="ECO:0000256" key="7">
    <source>
        <dbReference type="ARBA" id="ARBA00022692"/>
    </source>
</evidence>
<accession>A0ABN9E0K2</accession>
<comment type="similarity">
    <text evidence="2">Belongs to the chondromodulin-1 family.</text>
</comment>
<feature type="non-terminal residue" evidence="19">
    <location>
        <position position="1"/>
    </location>
</feature>
<evidence type="ECO:0000313" key="20">
    <source>
        <dbReference type="Proteomes" id="UP001162483"/>
    </source>
</evidence>
<keyword evidence="7" id="KW-0812">Transmembrane</keyword>
<evidence type="ECO:0000256" key="3">
    <source>
        <dbReference type="ARBA" id="ARBA00022473"/>
    </source>
</evidence>
<dbReference type="InterPro" id="IPR007084">
    <property type="entry name" value="BRICHOS_dom"/>
</dbReference>
<dbReference type="InterPro" id="IPR043405">
    <property type="entry name" value="Chondromodulin/Tenomodulin"/>
</dbReference>
<evidence type="ECO:0000259" key="18">
    <source>
        <dbReference type="PROSITE" id="PS50869"/>
    </source>
</evidence>
<evidence type="ECO:0000313" key="19">
    <source>
        <dbReference type="EMBL" id="CAI9578277.1"/>
    </source>
</evidence>
<evidence type="ECO:0000256" key="8">
    <source>
        <dbReference type="ARBA" id="ARBA00022782"/>
    </source>
</evidence>
<keyword evidence="5" id="KW-0272">Extracellular matrix</keyword>
<evidence type="ECO:0000256" key="6">
    <source>
        <dbReference type="ARBA" id="ARBA00022685"/>
    </source>
</evidence>
<keyword evidence="10" id="KW-0472">Membrane</keyword>
<organism evidence="19 20">
    <name type="scientific">Staurois parvus</name>
    <dbReference type="NCBI Taxonomy" id="386267"/>
    <lineage>
        <taxon>Eukaryota</taxon>
        <taxon>Metazoa</taxon>
        <taxon>Chordata</taxon>
        <taxon>Craniata</taxon>
        <taxon>Vertebrata</taxon>
        <taxon>Euteleostomi</taxon>
        <taxon>Amphibia</taxon>
        <taxon>Batrachia</taxon>
        <taxon>Anura</taxon>
        <taxon>Neobatrachia</taxon>
        <taxon>Ranoidea</taxon>
        <taxon>Ranidae</taxon>
        <taxon>Staurois</taxon>
    </lineage>
</organism>
<sequence>NSFLSSKILELCADLPIFWLRPTYPKESQRGKRDVGRRARQAQHINLDQFEAAAEEVNTRRQGNRRAKPANETQPPAEREVPFNPENPIPFGRRRWDDF</sequence>
<evidence type="ECO:0000256" key="2">
    <source>
        <dbReference type="ARBA" id="ARBA00009898"/>
    </source>
</evidence>
<dbReference type="PANTHER" id="PTHR14064">
    <property type="entry name" value="CHONDROMODULIN-RELATED"/>
    <property type="match status" value="1"/>
</dbReference>
<dbReference type="PANTHER" id="PTHR14064:SF6">
    <property type="entry name" value="LEUKOCYTE CELL-DERIVED CHEMOTAXIN 1"/>
    <property type="match status" value="1"/>
</dbReference>
<feature type="region of interest" description="Disordered" evidence="17">
    <location>
        <begin position="49"/>
        <end position="99"/>
    </location>
</feature>
<comment type="subcellular location">
    <subcellularLocation>
        <location evidence="14">Endomembrane system</location>
        <topology evidence="14">Single-pass membrane protein</topology>
    </subcellularLocation>
    <subcellularLocation>
        <location evidence="1">Secreted</location>
        <location evidence="1">Extracellular space</location>
        <location evidence="1">Extracellular matrix</location>
    </subcellularLocation>
</comment>
<feature type="domain" description="BRICHOS" evidence="18">
    <location>
        <begin position="1"/>
        <end position="20"/>
    </location>
</feature>
<dbReference type="PROSITE" id="PS50869">
    <property type="entry name" value="BRICHOS"/>
    <property type="match status" value="1"/>
</dbReference>
<evidence type="ECO:0000256" key="14">
    <source>
        <dbReference type="ARBA" id="ARBA00037847"/>
    </source>
</evidence>
<keyword evidence="12" id="KW-0325">Glycoprotein</keyword>
<gene>
    <name evidence="19" type="ORF">SPARVUS_LOCUS8907043</name>
</gene>
<evidence type="ECO:0000256" key="9">
    <source>
        <dbReference type="ARBA" id="ARBA00022989"/>
    </source>
</evidence>
<evidence type="ECO:0000256" key="5">
    <source>
        <dbReference type="ARBA" id="ARBA00022530"/>
    </source>
</evidence>
<evidence type="ECO:0000256" key="15">
    <source>
        <dbReference type="ARBA" id="ARBA00039682"/>
    </source>
</evidence>
<name>A0ABN9E0K2_9NEOB</name>
<keyword evidence="11" id="KW-1015">Disulfide bond</keyword>
<evidence type="ECO:0000256" key="4">
    <source>
        <dbReference type="ARBA" id="ARBA00022525"/>
    </source>
</evidence>
<evidence type="ECO:0000256" key="13">
    <source>
        <dbReference type="ARBA" id="ARBA00023188"/>
    </source>
</evidence>
<evidence type="ECO:0000256" key="11">
    <source>
        <dbReference type="ARBA" id="ARBA00023157"/>
    </source>
</evidence>
<evidence type="ECO:0000256" key="10">
    <source>
        <dbReference type="ARBA" id="ARBA00023136"/>
    </source>
</evidence>
<keyword evidence="6" id="KW-0165">Cleavage on pair of basic residues</keyword>
<keyword evidence="9" id="KW-1133">Transmembrane helix</keyword>
<keyword evidence="20" id="KW-1185">Reference proteome</keyword>
<evidence type="ECO:0000256" key="1">
    <source>
        <dbReference type="ARBA" id="ARBA00004498"/>
    </source>
</evidence>
<reference evidence="19" key="1">
    <citation type="submission" date="2023-05" db="EMBL/GenBank/DDBJ databases">
        <authorList>
            <person name="Stuckert A."/>
        </authorList>
    </citation>
    <scope>NUCLEOTIDE SEQUENCE</scope>
</reference>
<comment type="caution">
    <text evidence="19">The sequence shown here is derived from an EMBL/GenBank/DDBJ whole genome shotgun (WGS) entry which is preliminary data.</text>
</comment>
<proteinExistence type="inferred from homology"/>
<keyword evidence="4" id="KW-0964">Secreted</keyword>
<evidence type="ECO:0000256" key="12">
    <source>
        <dbReference type="ARBA" id="ARBA00023180"/>
    </source>
</evidence>
<evidence type="ECO:0000256" key="16">
    <source>
        <dbReference type="ARBA" id="ARBA00042622"/>
    </source>
</evidence>
<keyword evidence="8" id="KW-0221">Differentiation</keyword>
<keyword evidence="13" id="KW-0891">Chondrogenesis</keyword>
<keyword evidence="3" id="KW-0217">Developmental protein</keyword>
<dbReference type="EMBL" id="CATNWA010014992">
    <property type="protein sequence ID" value="CAI9578277.1"/>
    <property type="molecule type" value="Genomic_DNA"/>
</dbReference>
<dbReference type="Proteomes" id="UP001162483">
    <property type="component" value="Unassembled WGS sequence"/>
</dbReference>